<dbReference type="AlphaFoldDB" id="A0A3A5MKF1"/>
<proteinExistence type="predicted"/>
<gene>
    <name evidence="2" type="ORF">D6T64_18590</name>
</gene>
<sequence>MTSMEAVFEEVAGVLHRCQPSAALFAELSDEESERTHTAISHFVREATTYQALSAANIHKRSDWQLKAAGLARRKGFRGTEELLQSLDGGGAGTRSEQRHLISAGLMAAEAETARLRQLEADLIAVENPELPHTVVETPWYSALGDAVADGTLGTNAAYLIRTGLGEPAEGVTDDMLREALAGLITECRTLNADQAATAARHARNTIDAAGIASRAEAMRDRQYVRTYIKPDGMLHGDFELDPVNGASVVEPVET</sequence>
<dbReference type="Pfam" id="PF02720">
    <property type="entry name" value="DUF222"/>
    <property type="match status" value="1"/>
</dbReference>
<evidence type="ECO:0000313" key="3">
    <source>
        <dbReference type="Proteomes" id="UP000272015"/>
    </source>
</evidence>
<dbReference type="InterPro" id="IPR003870">
    <property type="entry name" value="DUF222"/>
</dbReference>
<dbReference type="Proteomes" id="UP000272015">
    <property type="component" value="Unassembled WGS sequence"/>
</dbReference>
<comment type="caution">
    <text evidence="2">The sequence shown here is derived from an EMBL/GenBank/DDBJ whole genome shotgun (WGS) entry which is preliminary data.</text>
</comment>
<dbReference type="EMBL" id="QZVS01000095">
    <property type="protein sequence ID" value="RJT85630.1"/>
    <property type="molecule type" value="Genomic_DNA"/>
</dbReference>
<name>A0A3A5MKF1_9MICO</name>
<reference evidence="2 3" key="1">
    <citation type="submission" date="2018-09" db="EMBL/GenBank/DDBJ databases">
        <title>Novel species of Cryobacterium.</title>
        <authorList>
            <person name="Liu Q."/>
            <person name="Xin Y.-H."/>
        </authorList>
    </citation>
    <scope>NUCLEOTIDE SEQUENCE [LARGE SCALE GENOMIC DNA]</scope>
    <source>
        <strain evidence="2 3">Hh39</strain>
    </source>
</reference>
<evidence type="ECO:0000259" key="1">
    <source>
        <dbReference type="Pfam" id="PF02720"/>
    </source>
</evidence>
<protein>
    <submittedName>
        <fullName evidence="2">DUF222 domain-containing protein</fullName>
    </submittedName>
</protein>
<evidence type="ECO:0000313" key="2">
    <source>
        <dbReference type="EMBL" id="RJT85630.1"/>
    </source>
</evidence>
<feature type="domain" description="DUF222" evidence="1">
    <location>
        <begin position="117"/>
        <end position="248"/>
    </location>
</feature>
<accession>A0A3A5MKF1</accession>
<organism evidence="2 3">
    <name type="scientific">Cryobacterium melibiosiphilum</name>
    <dbReference type="NCBI Taxonomy" id="995039"/>
    <lineage>
        <taxon>Bacteria</taxon>
        <taxon>Bacillati</taxon>
        <taxon>Actinomycetota</taxon>
        <taxon>Actinomycetes</taxon>
        <taxon>Micrococcales</taxon>
        <taxon>Microbacteriaceae</taxon>
        <taxon>Cryobacterium</taxon>
    </lineage>
</organism>
<keyword evidence="3" id="KW-1185">Reference proteome</keyword>
<dbReference type="RefSeq" id="WP_119976173.1">
    <property type="nucleotide sequence ID" value="NZ_JBHSQA010000009.1"/>
</dbReference>
<dbReference type="OrthoDB" id="5177627at2"/>